<comment type="similarity">
    <text evidence="1">Belongs to the YciI family.</text>
</comment>
<dbReference type="Pfam" id="PF03795">
    <property type="entry name" value="YCII"/>
    <property type="match status" value="1"/>
</dbReference>
<dbReference type="NCBIfam" id="NF009506">
    <property type="entry name" value="PRK12864.1"/>
    <property type="match status" value="1"/>
</dbReference>
<dbReference type="SUPFAM" id="SSF54909">
    <property type="entry name" value="Dimeric alpha+beta barrel"/>
    <property type="match status" value="1"/>
</dbReference>
<feature type="domain" description="YCII-related" evidence="2">
    <location>
        <begin position="3"/>
        <end position="85"/>
    </location>
</feature>
<dbReference type="PANTHER" id="PTHR33606">
    <property type="entry name" value="PROTEIN YCII"/>
    <property type="match status" value="1"/>
</dbReference>
<reference evidence="3 4" key="1">
    <citation type="submission" date="2016-10" db="EMBL/GenBank/DDBJ databases">
        <title>Description of Gloeomargarita lithophora gen. nov., sp. nov., a thylakoid-bearing basal-branching cyanobacterium with intracellular carbonates, and proposal for Gloeomargaritales ord. nov.</title>
        <authorList>
            <person name="Moreira D."/>
            <person name="Tavera R."/>
            <person name="Benzerara K."/>
            <person name="Skouri-Panet F."/>
            <person name="Couradeau E."/>
            <person name="Gerard E."/>
            <person name="Loussert C."/>
            <person name="Novelo E."/>
            <person name="Zivanovic Y."/>
            <person name="Lopez-Garcia P."/>
        </authorList>
    </citation>
    <scope>NUCLEOTIDE SEQUENCE [LARGE SCALE GENOMIC DNA]</scope>
    <source>
        <strain evidence="3 4">D10</strain>
    </source>
</reference>
<dbReference type="KEGG" id="glt:GlitD10_1372"/>
<dbReference type="EMBL" id="CP017675">
    <property type="protein sequence ID" value="APB33693.1"/>
    <property type="molecule type" value="Genomic_DNA"/>
</dbReference>
<dbReference type="AlphaFoldDB" id="A0A1J0ACN2"/>
<dbReference type="PANTHER" id="PTHR33606:SF3">
    <property type="entry name" value="PROTEIN YCII"/>
    <property type="match status" value="1"/>
</dbReference>
<accession>A0A1J0ACN2</accession>
<name>A0A1J0ACN2_9CYAN</name>
<evidence type="ECO:0000259" key="2">
    <source>
        <dbReference type="Pfam" id="PF03795"/>
    </source>
</evidence>
<evidence type="ECO:0000256" key="1">
    <source>
        <dbReference type="ARBA" id="ARBA00007689"/>
    </source>
</evidence>
<sequence length="89" mass="10138">MAKFVVTGHYCQDVETKRAPYRQAHLAGLAQQKAQGILVTIGPTQDLTRFFAIYEAESAQPVQALIEQDPYWQNGIWTDYEVIPWIQAI</sequence>
<gene>
    <name evidence="3" type="ORF">GlitD10_1372</name>
</gene>
<dbReference type="Proteomes" id="UP000180235">
    <property type="component" value="Chromosome"/>
</dbReference>
<evidence type="ECO:0000313" key="3">
    <source>
        <dbReference type="EMBL" id="APB33693.1"/>
    </source>
</evidence>
<dbReference type="OrthoDB" id="461832at2"/>
<proteinExistence type="inferred from homology"/>
<dbReference type="InterPro" id="IPR011008">
    <property type="entry name" value="Dimeric_a/b-barrel"/>
</dbReference>
<keyword evidence="4" id="KW-1185">Reference proteome</keyword>
<dbReference type="STRING" id="1188229.GlitD10_1372"/>
<dbReference type="InterPro" id="IPR005545">
    <property type="entry name" value="YCII"/>
</dbReference>
<organism evidence="3 4">
    <name type="scientific">Gloeomargarita lithophora Alchichica-D10</name>
    <dbReference type="NCBI Taxonomy" id="1188229"/>
    <lineage>
        <taxon>Bacteria</taxon>
        <taxon>Bacillati</taxon>
        <taxon>Cyanobacteriota</taxon>
        <taxon>Cyanophyceae</taxon>
        <taxon>Gloeomargaritales</taxon>
        <taxon>Gloeomargaritaceae</taxon>
        <taxon>Gloeomargarita</taxon>
    </lineage>
</organism>
<protein>
    <submittedName>
        <fullName evidence="3">YciI-like protein</fullName>
    </submittedName>
</protein>
<dbReference type="InterPro" id="IPR051807">
    <property type="entry name" value="Sec-metab_biosynth-assoc"/>
</dbReference>
<dbReference type="RefSeq" id="WP_071454239.1">
    <property type="nucleotide sequence ID" value="NZ_CP017675.1"/>
</dbReference>
<dbReference type="Gene3D" id="3.30.70.1060">
    <property type="entry name" value="Dimeric alpha+beta barrel"/>
    <property type="match status" value="1"/>
</dbReference>
<evidence type="ECO:0000313" key="4">
    <source>
        <dbReference type="Proteomes" id="UP000180235"/>
    </source>
</evidence>